<sequence>MPHDNPKEKDLKEKEDVRLSGQARSPKDKVPTYQEALDEALENTFPASDPVAASAAAQPREPHATSRDDKDWHLEPGAGDPVNAAASDAPKPSAREPQSDGARRLRQQSRDALDNVREGHERPMDDSPARPSPDRVGAPRKGPVKRPGSR</sequence>
<evidence type="ECO:0000313" key="2">
    <source>
        <dbReference type="EMBL" id="RFP80821.1"/>
    </source>
</evidence>
<dbReference type="RefSeq" id="WP_116957569.1">
    <property type="nucleotide sequence ID" value="NZ_QVLS01000002.1"/>
</dbReference>
<organism evidence="2 3">
    <name type="scientific">Hydrogenophaga borbori</name>
    <dbReference type="NCBI Taxonomy" id="2294117"/>
    <lineage>
        <taxon>Bacteria</taxon>
        <taxon>Pseudomonadati</taxon>
        <taxon>Pseudomonadota</taxon>
        <taxon>Betaproteobacteria</taxon>
        <taxon>Burkholderiales</taxon>
        <taxon>Comamonadaceae</taxon>
        <taxon>Hydrogenophaga</taxon>
    </lineage>
</organism>
<dbReference type="Proteomes" id="UP000261931">
    <property type="component" value="Unassembled WGS sequence"/>
</dbReference>
<evidence type="ECO:0000313" key="3">
    <source>
        <dbReference type="Proteomes" id="UP000261931"/>
    </source>
</evidence>
<feature type="compositionally biased region" description="Low complexity" evidence="1">
    <location>
        <begin position="46"/>
        <end position="59"/>
    </location>
</feature>
<name>A0A372EMC3_9BURK</name>
<evidence type="ECO:0000256" key="1">
    <source>
        <dbReference type="SAM" id="MobiDB-lite"/>
    </source>
</evidence>
<feature type="compositionally biased region" description="Basic and acidic residues" evidence="1">
    <location>
        <begin position="1"/>
        <end position="18"/>
    </location>
</feature>
<keyword evidence="3" id="KW-1185">Reference proteome</keyword>
<accession>A0A372EMC3</accession>
<proteinExistence type="predicted"/>
<protein>
    <submittedName>
        <fullName evidence="2">Uncharacterized protein</fullName>
    </submittedName>
</protein>
<dbReference type="EMBL" id="QVLS01000002">
    <property type="protein sequence ID" value="RFP80821.1"/>
    <property type="molecule type" value="Genomic_DNA"/>
</dbReference>
<reference evidence="2 3" key="1">
    <citation type="submission" date="2018-08" db="EMBL/GenBank/DDBJ databases">
        <title>Hydrogenophaga sp. LA-38 isolated from sludge.</title>
        <authorList>
            <person name="Im W.-T."/>
        </authorList>
    </citation>
    <scope>NUCLEOTIDE SEQUENCE [LARGE SCALE GENOMIC DNA]</scope>
    <source>
        <strain evidence="2 3">LA-38</strain>
    </source>
</reference>
<feature type="compositionally biased region" description="Basic and acidic residues" evidence="1">
    <location>
        <begin position="93"/>
        <end position="128"/>
    </location>
</feature>
<feature type="region of interest" description="Disordered" evidence="1">
    <location>
        <begin position="1"/>
        <end position="150"/>
    </location>
</feature>
<gene>
    <name evidence="2" type="ORF">DY262_03290</name>
</gene>
<comment type="caution">
    <text evidence="2">The sequence shown here is derived from an EMBL/GenBank/DDBJ whole genome shotgun (WGS) entry which is preliminary data.</text>
</comment>
<feature type="compositionally biased region" description="Basic and acidic residues" evidence="1">
    <location>
        <begin position="60"/>
        <end position="74"/>
    </location>
</feature>
<dbReference type="AlphaFoldDB" id="A0A372EMC3"/>